<evidence type="ECO:0000256" key="4">
    <source>
        <dbReference type="ARBA" id="ARBA00022989"/>
    </source>
</evidence>
<dbReference type="Proteomes" id="UP000199696">
    <property type="component" value="Unassembled WGS sequence"/>
</dbReference>
<evidence type="ECO:0000256" key="3">
    <source>
        <dbReference type="ARBA" id="ARBA00022692"/>
    </source>
</evidence>
<feature type="transmembrane region" description="Helical" evidence="7">
    <location>
        <begin position="172"/>
        <end position="190"/>
    </location>
</feature>
<dbReference type="PANTHER" id="PTHR30250">
    <property type="entry name" value="PST FAMILY PREDICTED COLANIC ACID TRANSPORTER"/>
    <property type="match status" value="1"/>
</dbReference>
<dbReference type="EMBL" id="FMHY01000002">
    <property type="protein sequence ID" value="SCL48796.1"/>
    <property type="molecule type" value="Genomic_DNA"/>
</dbReference>
<feature type="transmembrane region" description="Helical" evidence="7">
    <location>
        <begin position="107"/>
        <end position="130"/>
    </location>
</feature>
<keyword evidence="4 7" id="KW-1133">Transmembrane helix</keyword>
<keyword evidence="2" id="KW-1003">Cell membrane</keyword>
<gene>
    <name evidence="8" type="ORF">GA0070604_1777</name>
</gene>
<keyword evidence="5 7" id="KW-0472">Membrane</keyword>
<feature type="transmembrane region" description="Helical" evidence="7">
    <location>
        <begin position="196"/>
        <end position="218"/>
    </location>
</feature>
<evidence type="ECO:0000313" key="9">
    <source>
        <dbReference type="Proteomes" id="UP000199696"/>
    </source>
</evidence>
<protein>
    <submittedName>
        <fullName evidence="8">Membrane protein involved in the export of O-antigen and teichoic acid</fullName>
    </submittedName>
</protein>
<feature type="transmembrane region" description="Helical" evidence="7">
    <location>
        <begin position="142"/>
        <end position="160"/>
    </location>
</feature>
<dbReference type="RefSeq" id="WP_167363415.1">
    <property type="nucleotide sequence ID" value="NZ_FMHY01000002.1"/>
</dbReference>
<evidence type="ECO:0000256" key="5">
    <source>
        <dbReference type="ARBA" id="ARBA00023136"/>
    </source>
</evidence>
<dbReference type="InterPro" id="IPR050833">
    <property type="entry name" value="Poly_Biosynth_Transport"/>
</dbReference>
<keyword evidence="9" id="KW-1185">Reference proteome</keyword>
<sequence>MTTVPAGTDAQRAERDRPPSAAAAGPERHGLLGRLCTATTFNLVAAAANVLGGVVIARALGPTDRGAYAAIIAWFGLALIIGELGQTAATTFYVARDPKNAQDYVATCRLIMVVTGLVGLALGWLVAPWLAQGQGTAVVNGYRLMFAVCMVSFIQAGYVFGLQASRITWWNLVRLYQPVVFVALVLPLAVVDRLTLTGALVALTASMATQAVLAYLLARRAGLAGGRFRVRLVGPMARFGLSHLASAVPGVVAVRLDQLVLSIAVTPAVLGTYAIATSLTAMTQPVATALGAVVFPLLASRALSTHLATRLHRRTIAAGLVAAALLLIPLAVGAPWIIPAVFGDAYRPAVPLVALLVPAGLCLAGTAVCGDVLRGYGRPMAVARAQLAAAALNVALLAALVPVFGVAGAAGAASGAAALGLGLMLRQLRAVTSDREQRGGRAPQAQHRSGAVTPDVDESLTRRCSSPATNT</sequence>
<reference evidence="9" key="1">
    <citation type="submission" date="2016-06" db="EMBL/GenBank/DDBJ databases">
        <authorList>
            <person name="Varghese N."/>
            <person name="Submissions Spin"/>
        </authorList>
    </citation>
    <scope>NUCLEOTIDE SEQUENCE [LARGE SCALE GENOMIC DNA]</scope>
    <source>
        <strain evidence="9">DSM 44814</strain>
    </source>
</reference>
<dbReference type="InterPro" id="IPR002797">
    <property type="entry name" value="Polysacc_synth"/>
</dbReference>
<accession>A0A1C6U421</accession>
<dbReference type="STRING" id="227316.GA0070604_1777"/>
<name>A0A1C6U421_9ACTN</name>
<feature type="transmembrane region" description="Helical" evidence="7">
    <location>
        <begin position="286"/>
        <end position="304"/>
    </location>
</feature>
<dbReference type="GO" id="GO:0005886">
    <property type="term" value="C:plasma membrane"/>
    <property type="evidence" value="ECO:0007669"/>
    <property type="project" value="UniProtKB-SubCell"/>
</dbReference>
<organism evidence="8 9">
    <name type="scientific">Micromonospora eburnea</name>
    <dbReference type="NCBI Taxonomy" id="227316"/>
    <lineage>
        <taxon>Bacteria</taxon>
        <taxon>Bacillati</taxon>
        <taxon>Actinomycetota</taxon>
        <taxon>Actinomycetes</taxon>
        <taxon>Micromonosporales</taxon>
        <taxon>Micromonosporaceae</taxon>
        <taxon>Micromonospora</taxon>
    </lineage>
</organism>
<dbReference type="PANTHER" id="PTHR30250:SF26">
    <property type="entry name" value="PSMA PROTEIN"/>
    <property type="match status" value="1"/>
</dbReference>
<keyword evidence="3 7" id="KW-0812">Transmembrane</keyword>
<feature type="transmembrane region" description="Helical" evidence="7">
    <location>
        <begin position="41"/>
        <end position="61"/>
    </location>
</feature>
<proteinExistence type="predicted"/>
<evidence type="ECO:0000256" key="7">
    <source>
        <dbReference type="SAM" id="Phobius"/>
    </source>
</evidence>
<feature type="transmembrane region" description="Helical" evidence="7">
    <location>
        <begin position="350"/>
        <end position="369"/>
    </location>
</feature>
<feature type="compositionally biased region" description="Polar residues" evidence="6">
    <location>
        <begin position="462"/>
        <end position="471"/>
    </location>
</feature>
<dbReference type="AlphaFoldDB" id="A0A1C6U421"/>
<evidence type="ECO:0000256" key="2">
    <source>
        <dbReference type="ARBA" id="ARBA00022475"/>
    </source>
</evidence>
<feature type="region of interest" description="Disordered" evidence="6">
    <location>
        <begin position="1"/>
        <end position="26"/>
    </location>
</feature>
<feature type="transmembrane region" description="Helical" evidence="7">
    <location>
        <begin position="67"/>
        <end position="95"/>
    </location>
</feature>
<dbReference type="Pfam" id="PF01943">
    <property type="entry name" value="Polysacc_synt"/>
    <property type="match status" value="1"/>
</dbReference>
<comment type="subcellular location">
    <subcellularLocation>
        <location evidence="1">Cell membrane</location>
        <topology evidence="1">Multi-pass membrane protein</topology>
    </subcellularLocation>
</comment>
<evidence type="ECO:0000256" key="6">
    <source>
        <dbReference type="SAM" id="MobiDB-lite"/>
    </source>
</evidence>
<evidence type="ECO:0000256" key="1">
    <source>
        <dbReference type="ARBA" id="ARBA00004651"/>
    </source>
</evidence>
<feature type="transmembrane region" description="Helical" evidence="7">
    <location>
        <begin position="316"/>
        <end position="338"/>
    </location>
</feature>
<feature type="region of interest" description="Disordered" evidence="6">
    <location>
        <begin position="434"/>
        <end position="471"/>
    </location>
</feature>
<evidence type="ECO:0000313" key="8">
    <source>
        <dbReference type="EMBL" id="SCL48796.1"/>
    </source>
</evidence>